<reference evidence="1 2" key="1">
    <citation type="journal article" date="2015" name="Stand. Genomic Sci.">
        <title>Genomic Encyclopedia of Bacterial and Archaeal Type Strains, Phase III: the genomes of soil and plant-associated and newly described type strains.</title>
        <authorList>
            <person name="Whitman W.B."/>
            <person name="Woyke T."/>
            <person name="Klenk H.P."/>
            <person name="Zhou Y."/>
            <person name="Lilburn T.G."/>
            <person name="Beck B.J."/>
            <person name="De Vos P."/>
            <person name="Vandamme P."/>
            <person name="Eisen J.A."/>
            <person name="Garrity G."/>
            <person name="Hugenholtz P."/>
            <person name="Kyrpides N.C."/>
        </authorList>
    </citation>
    <scope>NUCLEOTIDE SEQUENCE [LARGE SCALE GENOMIC DNA]</scope>
    <source>
        <strain evidence="1 2">CGMCC 1.6855</strain>
    </source>
</reference>
<dbReference type="AlphaFoldDB" id="A0A562M8X3"/>
<evidence type="ECO:0000313" key="1">
    <source>
        <dbReference type="EMBL" id="TWI15991.1"/>
    </source>
</evidence>
<proteinExistence type="predicted"/>
<dbReference type="EMBL" id="VLKR01000035">
    <property type="protein sequence ID" value="TWI15991.1"/>
    <property type="molecule type" value="Genomic_DNA"/>
</dbReference>
<name>A0A562M8X3_9SPHI</name>
<comment type="caution">
    <text evidence="1">The sequence shown here is derived from an EMBL/GenBank/DDBJ whole genome shotgun (WGS) entry which is preliminary data.</text>
</comment>
<gene>
    <name evidence="1" type="ORF">IQ31_04685</name>
</gene>
<dbReference type="Proteomes" id="UP000315908">
    <property type="component" value="Unassembled WGS sequence"/>
</dbReference>
<organism evidence="1 2">
    <name type="scientific">Sphingobacterium siyangense</name>
    <dbReference type="NCBI Taxonomy" id="459529"/>
    <lineage>
        <taxon>Bacteria</taxon>
        <taxon>Pseudomonadati</taxon>
        <taxon>Bacteroidota</taxon>
        <taxon>Sphingobacteriia</taxon>
        <taxon>Sphingobacteriales</taxon>
        <taxon>Sphingobacteriaceae</taxon>
        <taxon>Sphingobacterium</taxon>
    </lineage>
</organism>
<sequence>MIFGVLSGIKAFMTSQTNSGKTELKVLSRQQHQSLSEKKAATALTFIYQVNSLTKFVAANRIKCKNGS</sequence>
<accession>A0A562M8X3</accession>
<evidence type="ECO:0000313" key="2">
    <source>
        <dbReference type="Proteomes" id="UP000315908"/>
    </source>
</evidence>
<protein>
    <submittedName>
        <fullName evidence="1">Uncharacterized protein</fullName>
    </submittedName>
</protein>